<protein>
    <submittedName>
        <fullName evidence="3">Tripartite-type tricarboxylate transporter receptor subunit TctC</fullName>
    </submittedName>
</protein>
<name>A0A561B3W0_9BURK</name>
<dbReference type="InterPro" id="IPR042100">
    <property type="entry name" value="Bug_dom1"/>
</dbReference>
<comment type="similarity">
    <text evidence="1">Belongs to the UPF0065 (bug) family.</text>
</comment>
<dbReference type="InterPro" id="IPR005064">
    <property type="entry name" value="BUG"/>
</dbReference>
<dbReference type="PANTHER" id="PTHR42928">
    <property type="entry name" value="TRICARBOXYLATE-BINDING PROTEIN"/>
    <property type="match status" value="1"/>
</dbReference>
<dbReference type="Gene3D" id="3.40.190.150">
    <property type="entry name" value="Bordetella uptake gene, domain 1"/>
    <property type="match status" value="1"/>
</dbReference>
<accession>A0A561B3W0</accession>
<dbReference type="PANTHER" id="PTHR42928:SF5">
    <property type="entry name" value="BLR1237 PROTEIN"/>
    <property type="match status" value="1"/>
</dbReference>
<evidence type="ECO:0000313" key="3">
    <source>
        <dbReference type="EMBL" id="TWD73560.1"/>
    </source>
</evidence>
<dbReference type="Pfam" id="PF03401">
    <property type="entry name" value="TctC"/>
    <property type="match status" value="1"/>
</dbReference>
<dbReference type="Gene3D" id="3.40.190.10">
    <property type="entry name" value="Periplasmic binding protein-like II"/>
    <property type="match status" value="1"/>
</dbReference>
<dbReference type="Proteomes" id="UP000319722">
    <property type="component" value="Unassembled WGS sequence"/>
</dbReference>
<comment type="caution">
    <text evidence="3">The sequence shown here is derived from an EMBL/GenBank/DDBJ whole genome shotgun (WGS) entry which is preliminary data.</text>
</comment>
<proteinExistence type="inferred from homology"/>
<feature type="chain" id="PRO_5021958868" evidence="2">
    <location>
        <begin position="22"/>
        <end position="318"/>
    </location>
</feature>
<dbReference type="SUPFAM" id="SSF53850">
    <property type="entry name" value="Periplasmic binding protein-like II"/>
    <property type="match status" value="1"/>
</dbReference>
<dbReference type="OrthoDB" id="8678477at2"/>
<feature type="signal peptide" evidence="2">
    <location>
        <begin position="1"/>
        <end position="21"/>
    </location>
</feature>
<dbReference type="RefSeq" id="WP_145747680.1">
    <property type="nucleotide sequence ID" value="NZ_VIVL01000022.1"/>
</dbReference>
<keyword evidence="2" id="KW-0732">Signal</keyword>
<dbReference type="CDD" id="cd07012">
    <property type="entry name" value="PBP2_Bug_TTT"/>
    <property type="match status" value="1"/>
</dbReference>
<dbReference type="AlphaFoldDB" id="A0A561B3W0"/>
<keyword evidence="3" id="KW-0675">Receptor</keyword>
<dbReference type="PIRSF" id="PIRSF017082">
    <property type="entry name" value="YflP"/>
    <property type="match status" value="1"/>
</dbReference>
<reference evidence="3 4" key="1">
    <citation type="submission" date="2019-06" db="EMBL/GenBank/DDBJ databases">
        <title>Sorghum-associated microbial communities from plants grown in Nebraska, USA.</title>
        <authorList>
            <person name="Schachtman D."/>
        </authorList>
    </citation>
    <scope>NUCLEOTIDE SEQUENCE [LARGE SCALE GENOMIC DNA]</scope>
    <source>
        <strain evidence="3 4">T529</strain>
    </source>
</reference>
<evidence type="ECO:0000256" key="2">
    <source>
        <dbReference type="SAM" id="SignalP"/>
    </source>
</evidence>
<evidence type="ECO:0000256" key="1">
    <source>
        <dbReference type="ARBA" id="ARBA00006987"/>
    </source>
</evidence>
<gene>
    <name evidence="3" type="ORF">FB547_12252</name>
</gene>
<sequence length="318" mass="33490">MIKRYLLAAAFAALPMPAVHAQPKTTRIVVSFTSGGPVDAVARTLSERLGKELGRTVLIDNKPGANGAIGAVDVMKSAPDGSTLWFTSVGAAAINSSLYEKLPYDMQRDFVPVSLVVNNVELLVAQQGNPARDAAEFVAATKKRADPTPMGSSGTGSIPHLAIEQLADASGAKLLHVPYKGAAPAITDLMGGQISGFFGDVPGLLGHLQGGRLKALGVASGKRHPSLPEVKTLEEQGIQGVDTNNWYALFAPAKTPPEIVAAVNKAVRRTLADPAVREKLLKTGTEPVGSTPQELAAIQKRDTEKWAKLIRAKNIRAE</sequence>
<organism evidence="3 4">
    <name type="scientific">Variovorax beijingensis</name>
    <dbReference type="NCBI Taxonomy" id="2496117"/>
    <lineage>
        <taxon>Bacteria</taxon>
        <taxon>Pseudomonadati</taxon>
        <taxon>Pseudomonadota</taxon>
        <taxon>Betaproteobacteria</taxon>
        <taxon>Burkholderiales</taxon>
        <taxon>Comamonadaceae</taxon>
        <taxon>Variovorax</taxon>
    </lineage>
</organism>
<dbReference type="EMBL" id="VIVL01000022">
    <property type="protein sequence ID" value="TWD73560.1"/>
    <property type="molecule type" value="Genomic_DNA"/>
</dbReference>
<evidence type="ECO:0000313" key="4">
    <source>
        <dbReference type="Proteomes" id="UP000319722"/>
    </source>
</evidence>